<feature type="compositionally biased region" description="Basic and acidic residues" evidence="1">
    <location>
        <begin position="337"/>
        <end position="353"/>
    </location>
</feature>
<dbReference type="EMBL" id="MKKU01000061">
    <property type="protein sequence ID" value="RNF26017.1"/>
    <property type="molecule type" value="Genomic_DNA"/>
</dbReference>
<feature type="region of interest" description="Disordered" evidence="1">
    <location>
        <begin position="273"/>
        <end position="322"/>
    </location>
</feature>
<dbReference type="Proteomes" id="UP000284403">
    <property type="component" value="Unassembled WGS sequence"/>
</dbReference>
<evidence type="ECO:0000313" key="2">
    <source>
        <dbReference type="EMBL" id="RNF26017.1"/>
    </source>
</evidence>
<accession>A0A422Q7W6</accession>
<feature type="compositionally biased region" description="Low complexity" evidence="1">
    <location>
        <begin position="47"/>
        <end position="58"/>
    </location>
</feature>
<dbReference type="GeneID" id="40315377"/>
<feature type="compositionally biased region" description="Low complexity" evidence="1">
    <location>
        <begin position="591"/>
        <end position="617"/>
    </location>
</feature>
<feature type="compositionally biased region" description="Basic and acidic residues" evidence="1">
    <location>
        <begin position="88"/>
        <end position="98"/>
    </location>
</feature>
<feature type="region of interest" description="Disordered" evidence="1">
    <location>
        <begin position="337"/>
        <end position="444"/>
    </location>
</feature>
<feature type="compositionally biased region" description="Acidic residues" evidence="1">
    <location>
        <begin position="424"/>
        <end position="436"/>
    </location>
</feature>
<feature type="compositionally biased region" description="Pro residues" evidence="1">
    <location>
        <begin position="559"/>
        <end position="568"/>
    </location>
</feature>
<feature type="compositionally biased region" description="Low complexity" evidence="1">
    <location>
        <begin position="277"/>
        <end position="295"/>
    </location>
</feature>
<feature type="compositionally biased region" description="Basic and acidic residues" evidence="1">
    <location>
        <begin position="296"/>
        <end position="318"/>
    </location>
</feature>
<gene>
    <name evidence="2" type="ORF">Tco025E_01766</name>
</gene>
<feature type="compositionally biased region" description="Polar residues" evidence="1">
    <location>
        <begin position="574"/>
        <end position="588"/>
    </location>
</feature>
<organism evidence="2 3">
    <name type="scientific">Trypanosoma conorhini</name>
    <dbReference type="NCBI Taxonomy" id="83891"/>
    <lineage>
        <taxon>Eukaryota</taxon>
        <taxon>Discoba</taxon>
        <taxon>Euglenozoa</taxon>
        <taxon>Kinetoplastea</taxon>
        <taxon>Metakinetoplastina</taxon>
        <taxon>Trypanosomatida</taxon>
        <taxon>Trypanosomatidae</taxon>
        <taxon>Trypanosoma</taxon>
    </lineage>
</organism>
<keyword evidence="3" id="KW-1185">Reference proteome</keyword>
<feature type="compositionally biased region" description="Basic and acidic residues" evidence="1">
    <location>
        <begin position="59"/>
        <end position="73"/>
    </location>
</feature>
<dbReference type="RefSeq" id="XP_029231223.1">
    <property type="nucleotide sequence ID" value="XM_029368702.1"/>
</dbReference>
<feature type="compositionally biased region" description="Basic and acidic residues" evidence="1">
    <location>
        <begin position="518"/>
        <end position="528"/>
    </location>
</feature>
<feature type="region of interest" description="Disordered" evidence="1">
    <location>
        <begin position="1"/>
        <end position="259"/>
    </location>
</feature>
<dbReference type="AlphaFoldDB" id="A0A422Q7W6"/>
<feature type="compositionally biased region" description="Basic and acidic residues" evidence="1">
    <location>
        <begin position="189"/>
        <end position="213"/>
    </location>
</feature>
<reference evidence="2 3" key="1">
    <citation type="journal article" date="2018" name="BMC Genomics">
        <title>Genomic comparison of Trypanosoma conorhini and Trypanosoma rangeli to Trypanosoma cruzi strains of high and low virulence.</title>
        <authorList>
            <person name="Bradwell K.R."/>
            <person name="Koparde V.N."/>
            <person name="Matveyev A.V."/>
            <person name="Serrano M.G."/>
            <person name="Alves J.M."/>
            <person name="Parikh H."/>
            <person name="Huang B."/>
            <person name="Lee V."/>
            <person name="Espinosa-Alvarez O."/>
            <person name="Ortiz P.A."/>
            <person name="Costa-Martins A.G."/>
            <person name="Teixeira M.M."/>
            <person name="Buck G.A."/>
        </authorList>
    </citation>
    <scope>NUCLEOTIDE SEQUENCE [LARGE SCALE GENOMIC DNA]</scope>
    <source>
        <strain evidence="2 3">025E</strain>
    </source>
</reference>
<evidence type="ECO:0000256" key="1">
    <source>
        <dbReference type="SAM" id="MobiDB-lite"/>
    </source>
</evidence>
<evidence type="ECO:0000313" key="3">
    <source>
        <dbReference type="Proteomes" id="UP000284403"/>
    </source>
</evidence>
<feature type="compositionally biased region" description="Low complexity" evidence="1">
    <location>
        <begin position="74"/>
        <end position="86"/>
    </location>
</feature>
<feature type="compositionally biased region" description="Low complexity" evidence="1">
    <location>
        <begin position="238"/>
        <end position="253"/>
    </location>
</feature>
<proteinExistence type="predicted"/>
<feature type="compositionally biased region" description="Gly residues" evidence="1">
    <location>
        <begin position="136"/>
        <end position="147"/>
    </location>
</feature>
<comment type="caution">
    <text evidence="2">The sequence shown here is derived from an EMBL/GenBank/DDBJ whole genome shotgun (WGS) entry which is preliminary data.</text>
</comment>
<feature type="region of interest" description="Disordered" evidence="1">
    <location>
        <begin position="478"/>
        <end position="629"/>
    </location>
</feature>
<name>A0A422Q7W6_9TRYP</name>
<sequence length="666" mass="70290">MGSRASCAVRRVSGSFNPESRGRVCPTRHASDAAPLDEAAVGEEHVPGAPLAARGPGPSHHEEDARSHDRDADAATPVAAPPNDATTAEEKDSPRPAPKEGGGNDAGAHTPHGLARSAGPHQGSGAAAEGAVVNTGAGGREQRGGGASDTLVPRRGQPGMPDEHSDRGRRMQQRGGFDDASPPTNTGPRRSEATSREARRGQSEERSQRDIHQHRQQAAEAPHGGRAAGRRLLSYDGSGSVFSPVQSSSPRSEASARRRVACSIQALAHRARAVVMESNEANSRSSSRPTSTRSSEWVKRKSRKGDSSQRQQRDRYNDGNHASLTLLDVYRKYSRCEGDDVPRGGVAEKEEIRGQATPHGKPVPSNRHGSSRRGRSSNTAIVSDDDAPSAGPLRQEKARKNSATVWSFGRTFGSPNLIATCGEGDSEDDDDDDDECGVNSFRPFPWHAPLCADSAYGLGTAPQEASVDDFSLISPIFASSPLRSEPTGASGRPDAGAEGKTGTRGPPPATAASSTSPRRTEGDRRATRSPDFSLPFFTPRHPQPEPLTYPRTPSHGHRPSPPPPPLQPEWPSCLESSCLPSAAAQETSGLARADAATATAPARSPSPTAATTKTTSSVPQAFAPDDGVTSVFRPLSCFPDRYIEMLQQQRMNVLDDAGGDNSGNAD</sequence>
<protein>
    <submittedName>
        <fullName evidence="2">Uncharacterized protein</fullName>
    </submittedName>
</protein>